<dbReference type="EC" id="2.7.11.1" evidence="2"/>
<dbReference type="PANTHER" id="PTHR11909">
    <property type="entry name" value="CASEIN KINASE-RELATED"/>
    <property type="match status" value="1"/>
</dbReference>
<feature type="region of interest" description="Disordered" evidence="8">
    <location>
        <begin position="92"/>
        <end position="136"/>
    </location>
</feature>
<evidence type="ECO:0000256" key="2">
    <source>
        <dbReference type="ARBA" id="ARBA00012513"/>
    </source>
</evidence>
<name>A0A4D6NW44_VIGUN</name>
<proteinExistence type="inferred from homology"/>
<evidence type="ECO:0000256" key="3">
    <source>
        <dbReference type="ARBA" id="ARBA00022679"/>
    </source>
</evidence>
<protein>
    <recommendedName>
        <fullName evidence="2">non-specific serine/threonine protein kinase</fullName>
        <ecNumber evidence="2">2.7.11.1</ecNumber>
    </recommendedName>
</protein>
<accession>A0A4D6NW44</accession>
<dbReference type="GO" id="GO:0005524">
    <property type="term" value="F:ATP binding"/>
    <property type="evidence" value="ECO:0007669"/>
    <property type="project" value="UniProtKB-UniRule"/>
</dbReference>
<comment type="similarity">
    <text evidence="1">Belongs to the protein kinase superfamily. CK1 Ser/Thr protein kinase family. Casein kinase I subfamily.</text>
</comment>
<evidence type="ECO:0000259" key="9">
    <source>
        <dbReference type="PROSITE" id="PS50011"/>
    </source>
</evidence>
<dbReference type="InterPro" id="IPR055900">
    <property type="entry name" value="DUF7477"/>
</dbReference>
<dbReference type="InterPro" id="IPR000719">
    <property type="entry name" value="Prot_kinase_dom"/>
</dbReference>
<evidence type="ECO:0000256" key="6">
    <source>
        <dbReference type="ARBA" id="ARBA00022840"/>
    </source>
</evidence>
<dbReference type="SMART" id="SM00220">
    <property type="entry name" value="S_TKc"/>
    <property type="match status" value="1"/>
</dbReference>
<dbReference type="InterPro" id="IPR017441">
    <property type="entry name" value="Protein_kinase_ATP_BS"/>
</dbReference>
<feature type="compositionally biased region" description="Basic and acidic residues" evidence="8">
    <location>
        <begin position="110"/>
        <end position="120"/>
    </location>
</feature>
<keyword evidence="11" id="KW-1185">Reference proteome</keyword>
<dbReference type="Pfam" id="PF00069">
    <property type="entry name" value="Pkinase"/>
    <property type="match status" value="1"/>
</dbReference>
<dbReference type="CDD" id="cd14016">
    <property type="entry name" value="STKc_CK1"/>
    <property type="match status" value="1"/>
</dbReference>
<feature type="binding site" evidence="7">
    <location>
        <position position="181"/>
    </location>
    <ligand>
        <name>ATP</name>
        <dbReference type="ChEBI" id="CHEBI:30616"/>
    </ligand>
</feature>
<feature type="compositionally biased region" description="Basic residues" evidence="8">
    <location>
        <begin position="32"/>
        <end position="49"/>
    </location>
</feature>
<evidence type="ECO:0000313" key="11">
    <source>
        <dbReference type="Proteomes" id="UP000501690"/>
    </source>
</evidence>
<dbReference type="InterPro" id="IPR011009">
    <property type="entry name" value="Kinase-like_dom_sf"/>
</dbReference>
<evidence type="ECO:0000313" key="10">
    <source>
        <dbReference type="EMBL" id="QCE16047.1"/>
    </source>
</evidence>
<keyword evidence="5 10" id="KW-0418">Kinase</keyword>
<dbReference type="GO" id="GO:0004674">
    <property type="term" value="F:protein serine/threonine kinase activity"/>
    <property type="evidence" value="ECO:0007669"/>
    <property type="project" value="UniProtKB-EC"/>
</dbReference>
<sequence length="705" mass="79539">MSELRTRTRRNRLVDNANAIPIIQPASPAATRTRRRKTSAAAARTRRNRGQNDTIAAADEIVNDCAVVVAVCGARNRNKNLKDELGEKENNNNKISVRVFEEEDMDEDDSRGRSADKAPGAEDEGSTAPLPEKVQVGGSPLYKIERKLGKGGFGQVYVGRRIGLSDSSERTGAGAVEVALKFEHRSSKGCNYGPPYEWQVYNALGGSHGVPRVHFKGRQGDYYIMVMDMLGPSLWDVWNNNSHTLSTEMVACIAIEAISILEKMHSRGYVHGDVKPENFLLGTPGTPDEKKLFLVDLGLATRWRDSSTGLHVEYDQRPDVFRGTVRYASVHAHLGRTGSRRDDLESLAYTLVFLLRGRLPWQGYQGENKGFFVCKKKMTTSPEILCCFCPHPFRQFVEYVVNLKFDEEPNYAKYISLFDGIVGPNPNIRPINTEGAQKVGHKRGRLTMEDDDDEQPKKRVRMGMSATQWISVYNARRPMKQRYHYNVADVRLAQHIDKGNEDDLFISSVASCSDLWTLIMDAGTGFTEQVYELSSSFLHKEWIMEQWENNYYISAIAGVYTGCSLVVMSKGTQYVQQSYKVSESFPFKWINKKWREGFYVTAMATAGSRWAIVMSRGAGYSDQVVELDFLYPSEGIHLRWENGYRITSTAATWDQAAFVLSVPRRKPADETQETLRTNAFPSSHVKDKWAKNLYIASICYGRTVS</sequence>
<evidence type="ECO:0000256" key="5">
    <source>
        <dbReference type="ARBA" id="ARBA00022777"/>
    </source>
</evidence>
<evidence type="ECO:0000256" key="8">
    <source>
        <dbReference type="SAM" id="MobiDB-lite"/>
    </source>
</evidence>
<dbReference type="PROSITE" id="PS00107">
    <property type="entry name" value="PROTEIN_KINASE_ATP"/>
    <property type="match status" value="1"/>
</dbReference>
<dbReference type="InterPro" id="IPR008271">
    <property type="entry name" value="Ser/Thr_kinase_AS"/>
</dbReference>
<dbReference type="SUPFAM" id="SSF56112">
    <property type="entry name" value="Protein kinase-like (PK-like)"/>
    <property type="match status" value="1"/>
</dbReference>
<dbReference type="EMBL" id="CP039355">
    <property type="protein sequence ID" value="QCE16047.1"/>
    <property type="molecule type" value="Genomic_DNA"/>
</dbReference>
<evidence type="ECO:0000256" key="4">
    <source>
        <dbReference type="ARBA" id="ARBA00022741"/>
    </source>
</evidence>
<dbReference type="Pfam" id="PF24289">
    <property type="entry name" value="DUF7477"/>
    <property type="match status" value="1"/>
</dbReference>
<dbReference type="FunFam" id="1.10.510.10:FF:000222">
    <property type="entry name" value="casein kinase 1-like protein HD16"/>
    <property type="match status" value="1"/>
</dbReference>
<keyword evidence="3" id="KW-0808">Transferase</keyword>
<reference evidence="10 11" key="1">
    <citation type="submission" date="2019-04" db="EMBL/GenBank/DDBJ databases">
        <title>An improved genome assembly and genetic linkage map for asparagus bean, Vigna unguiculata ssp. sesquipedialis.</title>
        <authorList>
            <person name="Xia Q."/>
            <person name="Zhang R."/>
            <person name="Dong Y."/>
        </authorList>
    </citation>
    <scope>NUCLEOTIDE SEQUENCE [LARGE SCALE GENOMIC DNA]</scope>
    <source>
        <tissue evidence="10">Leaf</tissue>
    </source>
</reference>
<dbReference type="PROSITE" id="PS00108">
    <property type="entry name" value="PROTEIN_KINASE_ST"/>
    <property type="match status" value="1"/>
</dbReference>
<organism evidence="10 11">
    <name type="scientific">Vigna unguiculata</name>
    <name type="common">Cowpea</name>
    <dbReference type="NCBI Taxonomy" id="3917"/>
    <lineage>
        <taxon>Eukaryota</taxon>
        <taxon>Viridiplantae</taxon>
        <taxon>Streptophyta</taxon>
        <taxon>Embryophyta</taxon>
        <taxon>Tracheophyta</taxon>
        <taxon>Spermatophyta</taxon>
        <taxon>Magnoliopsida</taxon>
        <taxon>eudicotyledons</taxon>
        <taxon>Gunneridae</taxon>
        <taxon>Pentapetalae</taxon>
        <taxon>rosids</taxon>
        <taxon>fabids</taxon>
        <taxon>Fabales</taxon>
        <taxon>Fabaceae</taxon>
        <taxon>Papilionoideae</taxon>
        <taxon>50 kb inversion clade</taxon>
        <taxon>NPAAA clade</taxon>
        <taxon>indigoferoid/millettioid clade</taxon>
        <taxon>Phaseoleae</taxon>
        <taxon>Vigna</taxon>
    </lineage>
</organism>
<dbReference type="Proteomes" id="UP000501690">
    <property type="component" value="Linkage Group LG11"/>
</dbReference>
<dbReference type="PROSITE" id="PS50011">
    <property type="entry name" value="PROTEIN_KINASE_DOM"/>
    <property type="match status" value="1"/>
</dbReference>
<feature type="region of interest" description="Disordered" evidence="8">
    <location>
        <begin position="28"/>
        <end position="50"/>
    </location>
</feature>
<dbReference type="Gene3D" id="1.10.510.10">
    <property type="entry name" value="Transferase(Phosphotransferase) domain 1"/>
    <property type="match status" value="1"/>
</dbReference>
<keyword evidence="4 7" id="KW-0547">Nucleotide-binding</keyword>
<gene>
    <name evidence="10" type="ORF">DEO72_LG11g3060</name>
</gene>
<evidence type="ECO:0000256" key="7">
    <source>
        <dbReference type="PROSITE-ProRule" id="PRU10141"/>
    </source>
</evidence>
<feature type="domain" description="Protein kinase" evidence="9">
    <location>
        <begin position="142"/>
        <end position="444"/>
    </location>
</feature>
<keyword evidence="6 7" id="KW-0067">ATP-binding</keyword>
<dbReference type="InterPro" id="IPR050235">
    <property type="entry name" value="CK1_Ser-Thr_kinase"/>
</dbReference>
<dbReference type="AlphaFoldDB" id="A0A4D6NW44"/>
<evidence type="ECO:0000256" key="1">
    <source>
        <dbReference type="ARBA" id="ARBA00005926"/>
    </source>
</evidence>